<dbReference type="EMBL" id="CAUOFW020010468">
    <property type="protein sequence ID" value="CAK9188443.1"/>
    <property type="molecule type" value="Genomic_DNA"/>
</dbReference>
<dbReference type="PRINTS" id="PR00326">
    <property type="entry name" value="GTP1OBG"/>
</dbReference>
<dbReference type="GO" id="GO:0042254">
    <property type="term" value="P:ribosome biogenesis"/>
    <property type="evidence" value="ECO:0007669"/>
    <property type="project" value="UniProtKB-KW"/>
</dbReference>
<dbReference type="NCBIfam" id="TIGR03594">
    <property type="entry name" value="GTPase_EngA"/>
    <property type="match status" value="1"/>
</dbReference>
<evidence type="ECO:0000256" key="5">
    <source>
        <dbReference type="ARBA" id="ARBA00022741"/>
    </source>
</evidence>
<evidence type="ECO:0000259" key="8">
    <source>
        <dbReference type="PROSITE" id="PS51712"/>
    </source>
</evidence>
<evidence type="ECO:0000256" key="4">
    <source>
        <dbReference type="ARBA" id="ARBA00022737"/>
    </source>
</evidence>
<keyword evidence="6 7" id="KW-0342">GTP-binding</keyword>
<dbReference type="PROSITE" id="PS51712">
    <property type="entry name" value="G_ENGA"/>
    <property type="match status" value="1"/>
</dbReference>
<keyword evidence="5 7" id="KW-0547">Nucleotide-binding</keyword>
<evidence type="ECO:0000256" key="7">
    <source>
        <dbReference type="RuleBase" id="RU004481"/>
    </source>
</evidence>
<dbReference type="InterPro" id="IPR027417">
    <property type="entry name" value="P-loop_NTPase"/>
</dbReference>
<dbReference type="GO" id="GO:0005525">
    <property type="term" value="F:GTP binding"/>
    <property type="evidence" value="ECO:0007669"/>
    <property type="project" value="UniProtKB-KW"/>
</dbReference>
<protein>
    <recommendedName>
        <fullName evidence="2 7">GTPase Der</fullName>
    </recommendedName>
</protein>
<gene>
    <name evidence="9" type="ORF">ILEXP_LOCUS59127</name>
</gene>
<dbReference type="PANTHER" id="PTHR43834">
    <property type="entry name" value="GTPASE DER"/>
    <property type="match status" value="1"/>
</dbReference>
<dbReference type="NCBIfam" id="TIGR00231">
    <property type="entry name" value="small_GTP"/>
    <property type="match status" value="1"/>
</dbReference>
<evidence type="ECO:0000256" key="1">
    <source>
        <dbReference type="ARBA" id="ARBA00008279"/>
    </source>
</evidence>
<evidence type="ECO:0000313" key="9">
    <source>
        <dbReference type="EMBL" id="CAK9188443.1"/>
    </source>
</evidence>
<dbReference type="InterPro" id="IPR005225">
    <property type="entry name" value="Small_GTP-bd"/>
</dbReference>
<dbReference type="PANTHER" id="PTHR43834:SF2">
    <property type="entry name" value="GTPASE DER"/>
    <property type="match status" value="1"/>
</dbReference>
<reference evidence="9 10" key="1">
    <citation type="submission" date="2024-02" db="EMBL/GenBank/DDBJ databases">
        <authorList>
            <person name="Vignale AGUSTIN F."/>
            <person name="Sosa J E."/>
            <person name="Modenutti C."/>
        </authorList>
    </citation>
    <scope>NUCLEOTIDE SEQUENCE [LARGE SCALE GENOMIC DNA]</scope>
</reference>
<comment type="similarity">
    <text evidence="1 7">Belongs to the TRAFAC class TrmE-Era-EngA-EngB-Septin-like GTPase superfamily. EngA (Der) GTPase family.</text>
</comment>
<dbReference type="Gene3D" id="3.30.300.20">
    <property type="match status" value="1"/>
</dbReference>
<keyword evidence="4 7" id="KW-0677">Repeat</keyword>
<dbReference type="Gene3D" id="3.40.50.300">
    <property type="entry name" value="P-loop containing nucleotide triphosphate hydrolases"/>
    <property type="match status" value="2"/>
</dbReference>
<dbReference type="InterPro" id="IPR031166">
    <property type="entry name" value="G_ENGA"/>
</dbReference>
<dbReference type="CDD" id="cd01895">
    <property type="entry name" value="EngA2"/>
    <property type="match status" value="1"/>
</dbReference>
<comment type="function">
    <text evidence="7">GTPase that plays an essential role in the late steps of ribosome biogenesis.</text>
</comment>
<dbReference type="Pfam" id="PF01926">
    <property type="entry name" value="MMR_HSR1"/>
    <property type="match status" value="1"/>
</dbReference>
<feature type="domain" description="EngA-type G" evidence="8">
    <location>
        <begin position="109"/>
        <end position="289"/>
    </location>
</feature>
<keyword evidence="10" id="KW-1185">Reference proteome</keyword>
<dbReference type="SUPFAM" id="SSF52540">
    <property type="entry name" value="P-loop containing nucleoside triphosphate hydrolases"/>
    <property type="match status" value="2"/>
</dbReference>
<accession>A0ABC8V4Z6</accession>
<dbReference type="AlphaFoldDB" id="A0ABC8V4Z6"/>
<sequence>MNNRTKQAIKPTNKATGLTAADVEIGDWLRKTYSHKCIILAVNKCESPRKGLMQASEFWSLGFSPLPISAVSGTGTGELLDLVCSGLKNFEDTENADEDKDYENEEYVPAVAIVGRPNVGKSSILNALAGEDRTIVSPISGTTRDAIDMDFTGPDGQKFRLIDTAGIRKRAAIASSGSTTEALSVNRAFRAIRRSDVVALVIEAMACITEQDFKIAERIEREGKGCLIVVNKWDTIPNKNQETATYYEQDVREKLRILNWAPIVYSTAIAGHNVEKIIVAASVVEKERSRRLTTSILNQVIQESLAFKAPPRTRGGKRGRVYYCTQAAIRPPTFVFFVNDAKLFPETYRRFMEKQLRSDAGFSGTPIRLLWRSRRKMEKNDGGVNAMKAQLNLTPSDRQVAAAT</sequence>
<comment type="caution">
    <text evidence="9">The sequence shown here is derived from an EMBL/GenBank/DDBJ whole genome shotgun (WGS) entry which is preliminary data.</text>
</comment>
<name>A0ABC8V4Z6_9AQUA</name>
<organism evidence="9 10">
    <name type="scientific">Ilex paraguariensis</name>
    <name type="common">yerba mate</name>
    <dbReference type="NCBI Taxonomy" id="185542"/>
    <lineage>
        <taxon>Eukaryota</taxon>
        <taxon>Viridiplantae</taxon>
        <taxon>Streptophyta</taxon>
        <taxon>Embryophyta</taxon>
        <taxon>Tracheophyta</taxon>
        <taxon>Spermatophyta</taxon>
        <taxon>Magnoliopsida</taxon>
        <taxon>eudicotyledons</taxon>
        <taxon>Gunneridae</taxon>
        <taxon>Pentapetalae</taxon>
        <taxon>asterids</taxon>
        <taxon>campanulids</taxon>
        <taxon>Aquifoliales</taxon>
        <taxon>Aquifoliaceae</taxon>
        <taxon>Ilex</taxon>
    </lineage>
</organism>
<dbReference type="FunFam" id="3.30.300.20:FF:000004">
    <property type="entry name" value="GTPase Der"/>
    <property type="match status" value="1"/>
</dbReference>
<proteinExistence type="inferred from homology"/>
<dbReference type="InterPro" id="IPR015946">
    <property type="entry name" value="KH_dom-like_a/b"/>
</dbReference>
<dbReference type="FunFam" id="3.40.50.300:FF:000040">
    <property type="entry name" value="GTPase Der"/>
    <property type="match status" value="1"/>
</dbReference>
<dbReference type="Pfam" id="PF14714">
    <property type="entry name" value="KH_dom-like"/>
    <property type="match status" value="1"/>
</dbReference>
<evidence type="ECO:0000256" key="3">
    <source>
        <dbReference type="ARBA" id="ARBA00022517"/>
    </source>
</evidence>
<dbReference type="InterPro" id="IPR016484">
    <property type="entry name" value="GTPase_Der"/>
</dbReference>
<keyword evidence="3" id="KW-0690">Ribosome biogenesis</keyword>
<dbReference type="InterPro" id="IPR032859">
    <property type="entry name" value="KH_dom-like"/>
</dbReference>
<evidence type="ECO:0000256" key="6">
    <source>
        <dbReference type="ARBA" id="ARBA00023134"/>
    </source>
</evidence>
<dbReference type="InterPro" id="IPR006073">
    <property type="entry name" value="GTP-bd"/>
</dbReference>
<evidence type="ECO:0000313" key="10">
    <source>
        <dbReference type="Proteomes" id="UP001642360"/>
    </source>
</evidence>
<evidence type="ECO:0000256" key="2">
    <source>
        <dbReference type="ARBA" id="ARBA00020953"/>
    </source>
</evidence>
<dbReference type="Proteomes" id="UP001642360">
    <property type="component" value="Unassembled WGS sequence"/>
</dbReference>
<dbReference type="PIRSF" id="PIRSF006485">
    <property type="entry name" value="GTP-binding_EngA"/>
    <property type="match status" value="1"/>
</dbReference>